<reference evidence="3 4" key="1">
    <citation type="submission" date="2019-03" db="EMBL/GenBank/DDBJ databases">
        <title>Draft Genome Sequence of Massilia arenosa sp. nov., a Novel Massilia Species Isolated from a Sandy-loam Maize Soil.</title>
        <authorList>
            <person name="Raths R."/>
            <person name="Peta V."/>
            <person name="Bucking H."/>
        </authorList>
    </citation>
    <scope>NUCLEOTIDE SEQUENCE [LARGE SCALE GENOMIC DNA]</scope>
    <source>
        <strain evidence="3 4">MC02</strain>
    </source>
</reference>
<comment type="caution">
    <text evidence="3">The sequence shown here is derived from an EMBL/GenBank/DDBJ whole genome shotgun (WGS) entry which is preliminary data.</text>
</comment>
<feature type="signal peptide" evidence="2">
    <location>
        <begin position="1"/>
        <end position="26"/>
    </location>
</feature>
<protein>
    <submittedName>
        <fullName evidence="3">Uncharacterized protein</fullName>
    </submittedName>
</protein>
<evidence type="ECO:0000313" key="3">
    <source>
        <dbReference type="EMBL" id="TFW10759.1"/>
    </source>
</evidence>
<keyword evidence="4" id="KW-1185">Reference proteome</keyword>
<feature type="non-terminal residue" evidence="3">
    <location>
        <position position="215"/>
    </location>
</feature>
<dbReference type="RefSeq" id="WP_220433465.1">
    <property type="nucleotide sequence ID" value="NZ_SPVF01000269.1"/>
</dbReference>
<dbReference type="Proteomes" id="UP000298438">
    <property type="component" value="Unassembled WGS sequence"/>
</dbReference>
<feature type="chain" id="PRO_5021402070" evidence="2">
    <location>
        <begin position="27"/>
        <end position="215"/>
    </location>
</feature>
<feature type="region of interest" description="Disordered" evidence="1">
    <location>
        <begin position="195"/>
        <end position="215"/>
    </location>
</feature>
<evidence type="ECO:0000256" key="2">
    <source>
        <dbReference type="SAM" id="SignalP"/>
    </source>
</evidence>
<organism evidence="3 4">
    <name type="scientific">Zemynaea arenosa</name>
    <dbReference type="NCBI Taxonomy" id="2561931"/>
    <lineage>
        <taxon>Bacteria</taxon>
        <taxon>Pseudomonadati</taxon>
        <taxon>Pseudomonadota</taxon>
        <taxon>Betaproteobacteria</taxon>
        <taxon>Burkholderiales</taxon>
        <taxon>Oxalobacteraceae</taxon>
        <taxon>Telluria group</taxon>
        <taxon>Zemynaea</taxon>
    </lineage>
</organism>
<accession>A0A4Y9RT96</accession>
<name>A0A4Y9RT96_9BURK</name>
<dbReference type="AlphaFoldDB" id="A0A4Y9RT96"/>
<evidence type="ECO:0000313" key="4">
    <source>
        <dbReference type="Proteomes" id="UP000298438"/>
    </source>
</evidence>
<evidence type="ECO:0000256" key="1">
    <source>
        <dbReference type="SAM" id="MobiDB-lite"/>
    </source>
</evidence>
<sequence>MATLRPLTTAALLGAAALSLTLPAHAVADRQRVDTRYGTVEVRENPAGAEVLFKGQVVRRISALGASLYKGSSHGEHEYVVVEMLKRAGSCGHAFVFLEVFANGTAQVSKDFGECRELRAVEFNGAGQPFLRLQEPYAAGAAASQNATADYVWKDGQIVQVAGSAAANAASARAIAQAAAAATAAVPLSEAEKRVIAERADPRPAGRNGPSAGAG</sequence>
<proteinExistence type="predicted"/>
<dbReference type="EMBL" id="SPVF01000269">
    <property type="protein sequence ID" value="TFW10759.1"/>
    <property type="molecule type" value="Genomic_DNA"/>
</dbReference>
<feature type="compositionally biased region" description="Basic and acidic residues" evidence="1">
    <location>
        <begin position="195"/>
        <end position="204"/>
    </location>
</feature>
<keyword evidence="2" id="KW-0732">Signal</keyword>
<gene>
    <name evidence="3" type="ORF">E4L96_22305</name>
</gene>